<dbReference type="EMBL" id="CP144751">
    <property type="protein sequence ID" value="WVZ84882.1"/>
    <property type="molecule type" value="Genomic_DNA"/>
</dbReference>
<gene>
    <name evidence="1" type="ORF">U9M48_031854</name>
</gene>
<proteinExistence type="predicted"/>
<reference evidence="1 2" key="1">
    <citation type="submission" date="2024-02" db="EMBL/GenBank/DDBJ databases">
        <title>High-quality chromosome-scale genome assembly of Pensacola bahiagrass (Paspalum notatum Flugge var. saurae).</title>
        <authorList>
            <person name="Vega J.M."/>
            <person name="Podio M."/>
            <person name="Orjuela J."/>
            <person name="Siena L.A."/>
            <person name="Pessino S.C."/>
            <person name="Combes M.C."/>
            <person name="Mariac C."/>
            <person name="Albertini E."/>
            <person name="Pupilli F."/>
            <person name="Ortiz J.P.A."/>
            <person name="Leblanc O."/>
        </authorList>
    </citation>
    <scope>NUCLEOTIDE SEQUENCE [LARGE SCALE GENOMIC DNA]</scope>
    <source>
        <strain evidence="1">R1</strain>
        <tissue evidence="1">Leaf</tissue>
    </source>
</reference>
<evidence type="ECO:0000313" key="1">
    <source>
        <dbReference type="EMBL" id="WVZ84882.1"/>
    </source>
</evidence>
<dbReference type="AlphaFoldDB" id="A0AAQ3X465"/>
<sequence>MGGGRPATLQQGFGPLTTWNDPLTTSLATSSIRCANKHKKVKIQPYKRASNISKGHNVPGQGLADHPSAAFFTCTN</sequence>
<organism evidence="1 2">
    <name type="scientific">Paspalum notatum var. saurae</name>
    <dbReference type="NCBI Taxonomy" id="547442"/>
    <lineage>
        <taxon>Eukaryota</taxon>
        <taxon>Viridiplantae</taxon>
        <taxon>Streptophyta</taxon>
        <taxon>Embryophyta</taxon>
        <taxon>Tracheophyta</taxon>
        <taxon>Spermatophyta</taxon>
        <taxon>Magnoliopsida</taxon>
        <taxon>Liliopsida</taxon>
        <taxon>Poales</taxon>
        <taxon>Poaceae</taxon>
        <taxon>PACMAD clade</taxon>
        <taxon>Panicoideae</taxon>
        <taxon>Andropogonodae</taxon>
        <taxon>Paspaleae</taxon>
        <taxon>Paspalinae</taxon>
        <taxon>Paspalum</taxon>
    </lineage>
</organism>
<name>A0AAQ3X465_PASNO</name>
<accession>A0AAQ3X465</accession>
<evidence type="ECO:0000313" key="2">
    <source>
        <dbReference type="Proteomes" id="UP001341281"/>
    </source>
</evidence>
<dbReference type="Proteomes" id="UP001341281">
    <property type="component" value="Chromosome 07"/>
</dbReference>
<keyword evidence="2" id="KW-1185">Reference proteome</keyword>
<protein>
    <submittedName>
        <fullName evidence="1">Uncharacterized protein</fullName>
    </submittedName>
</protein>